<evidence type="ECO:0000256" key="1">
    <source>
        <dbReference type="ARBA" id="ARBA00022729"/>
    </source>
</evidence>
<feature type="domain" description="Solute-binding protein family 3/N-terminal" evidence="3">
    <location>
        <begin position="37"/>
        <end position="132"/>
    </location>
</feature>
<dbReference type="Pfam" id="PF00497">
    <property type="entry name" value="SBP_bac_3"/>
    <property type="match status" value="1"/>
</dbReference>
<dbReference type="Gene3D" id="3.40.190.10">
    <property type="entry name" value="Periplasmic binding protein-like II"/>
    <property type="match status" value="2"/>
</dbReference>
<accession>A0A5S4FUC8</accession>
<feature type="compositionally biased region" description="Basic residues" evidence="2">
    <location>
        <begin position="205"/>
        <end position="214"/>
    </location>
</feature>
<keyword evidence="5" id="KW-1185">Reference proteome</keyword>
<dbReference type="EMBL" id="VCKX01000241">
    <property type="protein sequence ID" value="TMR24377.1"/>
    <property type="molecule type" value="Genomic_DNA"/>
</dbReference>
<dbReference type="AlphaFoldDB" id="A0A5S4FUC8"/>
<comment type="caution">
    <text evidence="4">The sequence shown here is derived from an EMBL/GenBank/DDBJ whole genome shotgun (WGS) entry which is preliminary data.</text>
</comment>
<evidence type="ECO:0000256" key="2">
    <source>
        <dbReference type="SAM" id="MobiDB-lite"/>
    </source>
</evidence>
<keyword evidence="1" id="KW-0732">Signal</keyword>
<reference evidence="4 5" key="1">
    <citation type="submission" date="2019-05" db="EMBL/GenBank/DDBJ databases">
        <title>Draft genome sequence of Nonomuraea zeae DSM 100528.</title>
        <authorList>
            <person name="Saricaoglu S."/>
            <person name="Isik K."/>
        </authorList>
    </citation>
    <scope>NUCLEOTIDE SEQUENCE [LARGE SCALE GENOMIC DNA]</scope>
    <source>
        <strain evidence="4 5">DSM 100528</strain>
    </source>
</reference>
<dbReference type="RefSeq" id="WP_138696284.1">
    <property type="nucleotide sequence ID" value="NZ_JBHSAZ010000017.1"/>
</dbReference>
<evidence type="ECO:0000313" key="5">
    <source>
        <dbReference type="Proteomes" id="UP000306628"/>
    </source>
</evidence>
<feature type="compositionally biased region" description="Polar residues" evidence="2">
    <location>
        <begin position="192"/>
        <end position="204"/>
    </location>
</feature>
<protein>
    <submittedName>
        <fullName evidence="4">Transporter substrate-binding domain-containing protein</fullName>
    </submittedName>
</protein>
<gene>
    <name evidence="4" type="ORF">ETD85_46650</name>
</gene>
<sequence>MKPGLLITVTACASTTRAPAEAGSDGSLTRVRAAGELVVCSSDDVPSFYRDPKTGRLAGTDYGMIKVLADRPDIPKFEMHEVPTSGIIPALTAKRCDLISDNIAITVKRSQQVRFSAHTHRAGQALVVPKAPAGVQAWENFAGDAIGSYLGMIQLGYLKNLTKKRQQHHGQGVQEHPRDRRRPERQPPEPRSFSTTWSPATCSKRTARPRRCRS</sequence>
<proteinExistence type="predicted"/>
<organism evidence="4 5">
    <name type="scientific">Nonomuraea zeae</name>
    <dbReference type="NCBI Taxonomy" id="1642303"/>
    <lineage>
        <taxon>Bacteria</taxon>
        <taxon>Bacillati</taxon>
        <taxon>Actinomycetota</taxon>
        <taxon>Actinomycetes</taxon>
        <taxon>Streptosporangiales</taxon>
        <taxon>Streptosporangiaceae</taxon>
        <taxon>Nonomuraea</taxon>
    </lineage>
</organism>
<dbReference type="SUPFAM" id="SSF53850">
    <property type="entry name" value="Periplasmic binding protein-like II"/>
    <property type="match status" value="1"/>
</dbReference>
<dbReference type="Proteomes" id="UP000306628">
    <property type="component" value="Unassembled WGS sequence"/>
</dbReference>
<evidence type="ECO:0000313" key="4">
    <source>
        <dbReference type="EMBL" id="TMR24377.1"/>
    </source>
</evidence>
<dbReference type="InterPro" id="IPR001638">
    <property type="entry name" value="Solute-binding_3/MltF_N"/>
</dbReference>
<dbReference type="OrthoDB" id="9768183at2"/>
<feature type="compositionally biased region" description="Basic and acidic residues" evidence="2">
    <location>
        <begin position="175"/>
        <end position="188"/>
    </location>
</feature>
<name>A0A5S4FUC8_9ACTN</name>
<dbReference type="PANTHER" id="PTHR35936">
    <property type="entry name" value="MEMBRANE-BOUND LYTIC MUREIN TRANSGLYCOSYLASE F"/>
    <property type="match status" value="1"/>
</dbReference>
<evidence type="ECO:0000259" key="3">
    <source>
        <dbReference type="Pfam" id="PF00497"/>
    </source>
</evidence>
<feature type="region of interest" description="Disordered" evidence="2">
    <location>
        <begin position="163"/>
        <end position="214"/>
    </location>
</feature>